<dbReference type="Proteomes" id="UP000085678">
    <property type="component" value="Unplaced"/>
</dbReference>
<dbReference type="PANTHER" id="PTHR13434">
    <property type="entry name" value="PROTEIN CASC3"/>
    <property type="match status" value="1"/>
</dbReference>
<keyword evidence="2" id="KW-1185">Reference proteome</keyword>
<evidence type="ECO:0000256" key="1">
    <source>
        <dbReference type="SAM" id="MobiDB-lite"/>
    </source>
</evidence>
<reference evidence="3" key="1">
    <citation type="submission" date="2025-08" db="UniProtKB">
        <authorList>
            <consortium name="RefSeq"/>
        </authorList>
    </citation>
    <scope>IDENTIFICATION</scope>
    <source>
        <tissue evidence="3">Gonads</tissue>
    </source>
</reference>
<accession>A0A1S3H6P5</accession>
<sequence length="530" mass="58903">MKKTCQGRDVVHHVGVVGVAGRGRGERRRPEDSGWRESRTYSDLQNNTQGRSNEFKNPPVPQRQWTNANFRKSNRDQNYDQDNNTENSNNNSEPSPRKEYQDVQRPDIRIELKEDSRKVMAQSDNRTSTVSSSEGGGGSDRKSYARDRRFKGGAGHTRSQDSSSSAIEQGMEQLSVTEEQNKPKQGGPLQQQAPSPGNAQNKGNWSAAGGRGGFPAPPKVDASQNRPKRYSSQRQRNMPESSYQEGGGEQGQQFYNTSPQSGYQPPSTHGGNMYPEPRAPLPRHQVPQHVVRPQVAYTIPGPTPQIQSPPRLLTPPVATMATGLSTQSLMQPAFIQQGVVNFAGPPPPHYQIAGHIPLQGFPSPPAPPQQAPVPQQELYTAGGVTYYNPESQQPVTPRRSGTIYYNPEVQQQHSLNRSPVRRPKVPLPIIHPEELSKSGEDVEQHEYENAEYEDFSQTDEVTDGSEYPNEQALQQQEQGSLSSNMQDEKTSDLTSHHLGDDDNKQPVDCEGEQEQTEKVIKSEENTQETD</sequence>
<dbReference type="RefSeq" id="XP_013381151.1">
    <property type="nucleotide sequence ID" value="XM_013525697.1"/>
</dbReference>
<feature type="compositionally biased region" description="Basic and acidic residues" evidence="1">
    <location>
        <begin position="28"/>
        <end position="40"/>
    </location>
</feature>
<gene>
    <name evidence="3" type="primary">LOC106152195</name>
</gene>
<proteinExistence type="predicted"/>
<feature type="compositionally biased region" description="Polar residues" evidence="1">
    <location>
        <begin position="408"/>
        <end position="417"/>
    </location>
</feature>
<dbReference type="GO" id="GO:0006397">
    <property type="term" value="P:mRNA processing"/>
    <property type="evidence" value="ECO:0007669"/>
    <property type="project" value="InterPro"/>
</dbReference>
<dbReference type="STRING" id="7574.A0A1S3H6P5"/>
<feature type="compositionally biased region" description="Polar residues" evidence="1">
    <location>
        <begin position="471"/>
        <end position="485"/>
    </location>
</feature>
<dbReference type="GO" id="GO:0035145">
    <property type="term" value="C:exon-exon junction complex"/>
    <property type="evidence" value="ECO:0007669"/>
    <property type="project" value="InterPro"/>
</dbReference>
<feature type="compositionally biased region" description="Basic and acidic residues" evidence="1">
    <location>
        <begin position="486"/>
        <end position="507"/>
    </location>
</feature>
<feature type="compositionally biased region" description="Basic and acidic residues" evidence="1">
    <location>
        <begin position="515"/>
        <end position="524"/>
    </location>
</feature>
<feature type="compositionally biased region" description="Basic and acidic residues" evidence="1">
    <location>
        <begin position="95"/>
        <end position="118"/>
    </location>
</feature>
<dbReference type="InParanoid" id="A0A1S3H6P5"/>
<evidence type="ECO:0000313" key="3">
    <source>
        <dbReference type="RefSeq" id="XP_013381151.1"/>
    </source>
</evidence>
<feature type="compositionally biased region" description="Polar residues" evidence="1">
    <location>
        <begin position="254"/>
        <end position="270"/>
    </location>
</feature>
<feature type="compositionally biased region" description="Low complexity" evidence="1">
    <location>
        <begin position="84"/>
        <end position="94"/>
    </location>
</feature>
<feature type="compositionally biased region" description="Acidic residues" evidence="1">
    <location>
        <begin position="449"/>
        <end position="463"/>
    </location>
</feature>
<feature type="compositionally biased region" description="Polar residues" evidence="1">
    <location>
        <begin position="41"/>
        <end position="52"/>
    </location>
</feature>
<dbReference type="AlphaFoldDB" id="A0A1S3H6P5"/>
<feature type="region of interest" description="Disordered" evidence="1">
    <location>
        <begin position="1"/>
        <end position="282"/>
    </location>
</feature>
<feature type="compositionally biased region" description="Polar residues" evidence="1">
    <location>
        <begin position="160"/>
        <end position="178"/>
    </location>
</feature>
<dbReference type="OrthoDB" id="657902at2759"/>
<dbReference type="GeneID" id="106152195"/>
<feature type="compositionally biased region" description="Polar residues" evidence="1">
    <location>
        <begin position="232"/>
        <end position="243"/>
    </location>
</feature>
<dbReference type="GO" id="GO:0003723">
    <property type="term" value="F:RNA binding"/>
    <property type="evidence" value="ECO:0007669"/>
    <property type="project" value="InterPro"/>
</dbReference>
<dbReference type="InterPro" id="IPR028544">
    <property type="entry name" value="CASC3"/>
</dbReference>
<organism evidence="2 3">
    <name type="scientific">Lingula anatina</name>
    <name type="common">Brachiopod</name>
    <name type="synonym">Lingula unguis</name>
    <dbReference type="NCBI Taxonomy" id="7574"/>
    <lineage>
        <taxon>Eukaryota</taxon>
        <taxon>Metazoa</taxon>
        <taxon>Spiralia</taxon>
        <taxon>Lophotrochozoa</taxon>
        <taxon>Brachiopoda</taxon>
        <taxon>Linguliformea</taxon>
        <taxon>Lingulata</taxon>
        <taxon>Lingulida</taxon>
        <taxon>Linguloidea</taxon>
        <taxon>Lingulidae</taxon>
        <taxon>Lingula</taxon>
    </lineage>
</organism>
<feature type="compositionally biased region" description="Basic and acidic residues" evidence="1">
    <location>
        <begin position="431"/>
        <end position="448"/>
    </location>
</feature>
<feature type="compositionally biased region" description="Polar residues" evidence="1">
    <location>
        <begin position="188"/>
        <end position="204"/>
    </location>
</feature>
<evidence type="ECO:0000313" key="2">
    <source>
        <dbReference type="Proteomes" id="UP000085678"/>
    </source>
</evidence>
<feature type="region of interest" description="Disordered" evidence="1">
    <location>
        <begin position="408"/>
        <end position="530"/>
    </location>
</feature>
<dbReference type="KEGG" id="lak:106152195"/>
<name>A0A1S3H6P5_LINAN</name>
<dbReference type="PANTHER" id="PTHR13434:SF0">
    <property type="entry name" value="PROTEIN CASC3"/>
    <property type="match status" value="1"/>
</dbReference>
<protein>
    <submittedName>
        <fullName evidence="3">Protein CASC3 isoform X1</fullName>
    </submittedName>
</protein>